<evidence type="ECO:0000313" key="1">
    <source>
        <dbReference type="EMBL" id="PMD34105.1"/>
    </source>
</evidence>
<organism evidence="1 2">
    <name type="scientific">Hyaloscypha variabilis (strain UAMH 11265 / GT02V1 / F)</name>
    <name type="common">Meliniomyces variabilis</name>
    <dbReference type="NCBI Taxonomy" id="1149755"/>
    <lineage>
        <taxon>Eukaryota</taxon>
        <taxon>Fungi</taxon>
        <taxon>Dikarya</taxon>
        <taxon>Ascomycota</taxon>
        <taxon>Pezizomycotina</taxon>
        <taxon>Leotiomycetes</taxon>
        <taxon>Helotiales</taxon>
        <taxon>Hyaloscyphaceae</taxon>
        <taxon>Hyaloscypha</taxon>
        <taxon>Hyaloscypha variabilis</taxon>
    </lineage>
</organism>
<sequence>MAGSLPHSCPAAGLTLGVILLLHERMTKWNCFESLASATPSTLWDAKDGGRGRKPQCIFLPKWLRYVPILDDCGVLAPRYGVPVLPLVSQCLLHSFDINFKDLERVFSLRLSRRLQDQFLTLTPLHSFADD</sequence>
<name>A0A2J6R6H8_HYAVF</name>
<protein>
    <submittedName>
        <fullName evidence="1">Uncharacterized protein</fullName>
    </submittedName>
</protein>
<proteinExistence type="predicted"/>
<dbReference type="EMBL" id="KZ613954">
    <property type="protein sequence ID" value="PMD34105.1"/>
    <property type="molecule type" value="Genomic_DNA"/>
</dbReference>
<gene>
    <name evidence="1" type="ORF">L207DRAFT_135686</name>
</gene>
<dbReference type="AlphaFoldDB" id="A0A2J6R6H8"/>
<keyword evidence="2" id="KW-1185">Reference proteome</keyword>
<dbReference type="Proteomes" id="UP000235786">
    <property type="component" value="Unassembled WGS sequence"/>
</dbReference>
<reference evidence="1 2" key="1">
    <citation type="submission" date="2016-04" db="EMBL/GenBank/DDBJ databases">
        <title>A degradative enzymes factory behind the ericoid mycorrhizal symbiosis.</title>
        <authorList>
            <consortium name="DOE Joint Genome Institute"/>
            <person name="Martino E."/>
            <person name="Morin E."/>
            <person name="Grelet G."/>
            <person name="Kuo A."/>
            <person name="Kohler A."/>
            <person name="Daghino S."/>
            <person name="Barry K."/>
            <person name="Choi C."/>
            <person name="Cichocki N."/>
            <person name="Clum A."/>
            <person name="Copeland A."/>
            <person name="Hainaut M."/>
            <person name="Haridas S."/>
            <person name="Labutti K."/>
            <person name="Lindquist E."/>
            <person name="Lipzen A."/>
            <person name="Khouja H.-R."/>
            <person name="Murat C."/>
            <person name="Ohm R."/>
            <person name="Olson A."/>
            <person name="Spatafora J."/>
            <person name="Veneault-Fourrey C."/>
            <person name="Henrissat B."/>
            <person name="Grigoriev I."/>
            <person name="Martin F."/>
            <person name="Perotto S."/>
        </authorList>
    </citation>
    <scope>NUCLEOTIDE SEQUENCE [LARGE SCALE GENOMIC DNA]</scope>
    <source>
        <strain evidence="1 2">F</strain>
    </source>
</reference>
<evidence type="ECO:0000313" key="2">
    <source>
        <dbReference type="Proteomes" id="UP000235786"/>
    </source>
</evidence>
<accession>A0A2J6R6H8</accession>